<dbReference type="GO" id="GO:0016491">
    <property type="term" value="F:oxidoreductase activity"/>
    <property type="evidence" value="ECO:0007669"/>
    <property type="project" value="InterPro"/>
</dbReference>
<dbReference type="AlphaFoldDB" id="A0A076EAY4"/>
<dbReference type="GO" id="GO:0051537">
    <property type="term" value="F:2 iron, 2 sulfur cluster binding"/>
    <property type="evidence" value="ECO:0007669"/>
    <property type="project" value="UniProtKB-KW"/>
</dbReference>
<dbReference type="Pfam" id="PF03475">
    <property type="entry name" value="YiiM_3-alpha"/>
    <property type="match status" value="1"/>
</dbReference>
<dbReference type="InterPro" id="IPR036010">
    <property type="entry name" value="2Fe-2S_ferredoxin-like_sf"/>
</dbReference>
<dbReference type="PANTHER" id="PTHR30212">
    <property type="entry name" value="PROTEIN YIIM"/>
    <property type="match status" value="1"/>
</dbReference>
<dbReference type="RefSeq" id="WP_128638425.1">
    <property type="nucleotide sequence ID" value="NZ_CP008947.1"/>
</dbReference>
<dbReference type="Pfam" id="PF03473">
    <property type="entry name" value="MOSC"/>
    <property type="match status" value="1"/>
</dbReference>
<dbReference type="EMBL" id="CP008947">
    <property type="protein sequence ID" value="AII03465.1"/>
    <property type="molecule type" value="Genomic_DNA"/>
</dbReference>
<evidence type="ECO:0000313" key="8">
    <source>
        <dbReference type="Proteomes" id="UP000028488"/>
    </source>
</evidence>
<dbReference type="GO" id="GO:0030151">
    <property type="term" value="F:molybdenum ion binding"/>
    <property type="evidence" value="ECO:0007669"/>
    <property type="project" value="InterPro"/>
</dbReference>
<evidence type="ECO:0000259" key="5">
    <source>
        <dbReference type="PROSITE" id="PS51340"/>
    </source>
</evidence>
<feature type="domain" description="FAD-binding FR-type" evidence="6">
    <location>
        <begin position="233"/>
        <end position="337"/>
    </location>
</feature>
<dbReference type="InterPro" id="IPR005302">
    <property type="entry name" value="MoCF_Sase_C"/>
</dbReference>
<dbReference type="PROSITE" id="PS51085">
    <property type="entry name" value="2FE2S_FER_2"/>
    <property type="match status" value="1"/>
</dbReference>
<name>A0A076EAY4_RHOOP</name>
<accession>A0A076EAY4</accession>
<protein>
    <submittedName>
        <fullName evidence="7">Sulfurase</fullName>
    </submittedName>
</protein>
<sequence>MARLQSLNVGMPKDVPWQGRTVHTGIFKYPVDGPRMVRTLNIDGDGQGDLGGHGGEIRAVLVYQCQSYDFWRRHLGRDDLEYGQFGENFTVDGLPDDEVHIGDRYRIGDAEFEVTQPRVTCYRVGMRLGEPEMPALLVAHHRPGFYFRVITEGRVHAGDEIIRTRIGRHRMSVAAIDALLYLPDRDIGQLRNAVDIPALSPGWQRSFRDLLDTAEHPTRAEEPPVGAQPDGWAGFRPLRVSRIVPESTTVASIHLAPHDDAPLTRPKPGQYLTLRVAGAADPPPVRNYSLSAAPSDSEYRISVKRETQGLVSTYLHTQLRVGDTVDVASPRGDFVLTEDHDDTTPVLLLSAGVGVTPVLAMLHALAAAHSKRDIWWLHTAHSAAEHAFAAEAHRLLTSVDRGHEHVYYTAQGPTANLVPPAVPGRINREALAALGLPTNVVTYLCGPTAFMAALREVLMHIGVESDRIHTELFGALPAINPGLTDSTHTPPHQPPGPGGTGPRITFTRSGLTVPWSDECSTVLDFAEACDVPTRWSCRTGVCHTCQTPVLSGTVRYRPDPLEPPIPGTTLLCCSQPETDLVLDL</sequence>
<dbReference type="Pfam" id="PF00175">
    <property type="entry name" value="NAD_binding_1"/>
    <property type="match status" value="1"/>
</dbReference>
<dbReference type="SUPFAM" id="SSF54292">
    <property type="entry name" value="2Fe-2S ferredoxin-like"/>
    <property type="match status" value="1"/>
</dbReference>
<dbReference type="InterPro" id="IPR039261">
    <property type="entry name" value="FNR_nucleotide-bd"/>
</dbReference>
<reference evidence="7 8" key="1">
    <citation type="submission" date="2014-07" db="EMBL/GenBank/DDBJ databases">
        <title>Genome Sequence of Rhodococcus opacus Strain R7, a Biodegrader of Mono- and Polycyclic Aromatic Hydrocarbons.</title>
        <authorList>
            <person name="Di Gennaro P."/>
            <person name="Zampolli J."/>
            <person name="Presti I."/>
            <person name="Cappelletti M."/>
            <person name="D'Ursi P."/>
            <person name="Orro A."/>
            <person name="Mezzelani A."/>
            <person name="Milanesi L."/>
        </authorList>
    </citation>
    <scope>NUCLEOTIDE SEQUENCE [LARGE SCALE GENOMIC DNA]</scope>
    <source>
        <strain evidence="7 8">R7</strain>
    </source>
</reference>
<keyword evidence="2" id="KW-0411">Iron-sulfur</keyword>
<dbReference type="GO" id="GO:0030170">
    <property type="term" value="F:pyridoxal phosphate binding"/>
    <property type="evidence" value="ECO:0007669"/>
    <property type="project" value="InterPro"/>
</dbReference>
<dbReference type="Gene3D" id="3.10.20.30">
    <property type="match status" value="1"/>
</dbReference>
<dbReference type="InterPro" id="IPR008333">
    <property type="entry name" value="Cbr1-like_FAD-bd_dom"/>
</dbReference>
<dbReference type="InterPro" id="IPR011037">
    <property type="entry name" value="Pyrv_Knase-like_insert_dom_sf"/>
</dbReference>
<dbReference type="InterPro" id="IPR012675">
    <property type="entry name" value="Beta-grasp_dom_sf"/>
</dbReference>
<dbReference type="InterPro" id="IPR052353">
    <property type="entry name" value="Benzoxazolinone_Detox_Enz"/>
</dbReference>
<dbReference type="SUPFAM" id="SSF52343">
    <property type="entry name" value="Ferredoxin reductase-like, C-terminal NADP-linked domain"/>
    <property type="match status" value="1"/>
</dbReference>
<dbReference type="Gene3D" id="3.40.50.80">
    <property type="entry name" value="Nucleotide-binding domain of ferredoxin-NADP reductase (FNR) module"/>
    <property type="match status" value="1"/>
</dbReference>
<feature type="region of interest" description="Disordered" evidence="3">
    <location>
        <begin position="480"/>
        <end position="503"/>
    </location>
</feature>
<dbReference type="PRINTS" id="PR00409">
    <property type="entry name" value="PHDIOXRDTASE"/>
</dbReference>
<dbReference type="Gene3D" id="2.40.33.20">
    <property type="entry name" value="PK beta-barrel domain-like"/>
    <property type="match status" value="1"/>
</dbReference>
<dbReference type="InterPro" id="IPR017938">
    <property type="entry name" value="Riboflavin_synthase-like_b-brl"/>
</dbReference>
<evidence type="ECO:0000313" key="7">
    <source>
        <dbReference type="EMBL" id="AII03465.1"/>
    </source>
</evidence>
<dbReference type="PROSITE" id="PS51384">
    <property type="entry name" value="FAD_FR"/>
    <property type="match status" value="1"/>
</dbReference>
<dbReference type="Pfam" id="PF00970">
    <property type="entry name" value="FAD_binding_6"/>
    <property type="match status" value="1"/>
</dbReference>
<feature type="domain" description="2Fe-2S ferredoxin-type" evidence="4">
    <location>
        <begin position="502"/>
        <end position="584"/>
    </location>
</feature>
<dbReference type="InterPro" id="IPR001433">
    <property type="entry name" value="OxRdtase_FAD/NAD-bd"/>
</dbReference>
<dbReference type="Proteomes" id="UP000028488">
    <property type="component" value="Chromosome"/>
</dbReference>
<evidence type="ECO:0000256" key="3">
    <source>
        <dbReference type="SAM" id="MobiDB-lite"/>
    </source>
</evidence>
<dbReference type="SUPFAM" id="SSF50800">
    <property type="entry name" value="PK beta-barrel domain-like"/>
    <property type="match status" value="1"/>
</dbReference>
<feature type="domain" description="MOSC" evidence="5">
    <location>
        <begin position="29"/>
        <end position="164"/>
    </location>
</feature>
<dbReference type="Gene3D" id="2.40.30.10">
    <property type="entry name" value="Translation factors"/>
    <property type="match status" value="1"/>
</dbReference>
<evidence type="ECO:0000256" key="1">
    <source>
        <dbReference type="ARBA" id="ARBA00022714"/>
    </source>
</evidence>
<dbReference type="eggNOG" id="COG2258">
    <property type="taxonomic scope" value="Bacteria"/>
</dbReference>
<gene>
    <name evidence="7" type="ORF">EP51_02045</name>
</gene>
<keyword evidence="1" id="KW-0001">2Fe-2S</keyword>
<dbReference type="InterPro" id="IPR005163">
    <property type="entry name" value="Tri_helical_YiiM-like"/>
</dbReference>
<evidence type="ECO:0000259" key="6">
    <source>
        <dbReference type="PROSITE" id="PS51384"/>
    </source>
</evidence>
<keyword evidence="1" id="KW-0479">Metal-binding</keyword>
<dbReference type="PANTHER" id="PTHR30212:SF2">
    <property type="entry name" value="PROTEIN YIIM"/>
    <property type="match status" value="1"/>
</dbReference>
<dbReference type="InterPro" id="IPR001041">
    <property type="entry name" value="2Fe-2S_ferredoxin-type"/>
</dbReference>
<dbReference type="CDD" id="cd00207">
    <property type="entry name" value="fer2"/>
    <property type="match status" value="1"/>
</dbReference>
<proteinExistence type="predicted"/>
<evidence type="ECO:0000259" key="4">
    <source>
        <dbReference type="PROSITE" id="PS51085"/>
    </source>
</evidence>
<dbReference type="InterPro" id="IPR017927">
    <property type="entry name" value="FAD-bd_FR_type"/>
</dbReference>
<organism evidence="7 8">
    <name type="scientific">Rhodococcus opacus</name>
    <name type="common">Nocardia opaca</name>
    <dbReference type="NCBI Taxonomy" id="37919"/>
    <lineage>
        <taxon>Bacteria</taxon>
        <taxon>Bacillati</taxon>
        <taxon>Actinomycetota</taxon>
        <taxon>Actinomycetes</taxon>
        <taxon>Mycobacteriales</taxon>
        <taxon>Nocardiaceae</taxon>
        <taxon>Rhodococcus</taxon>
    </lineage>
</organism>
<dbReference type="Pfam" id="PF00111">
    <property type="entry name" value="Fer2"/>
    <property type="match status" value="1"/>
</dbReference>
<keyword evidence="1" id="KW-0408">Iron</keyword>
<dbReference type="PROSITE" id="PS51340">
    <property type="entry name" value="MOSC"/>
    <property type="match status" value="1"/>
</dbReference>
<dbReference type="eggNOG" id="COG1018">
    <property type="taxonomic scope" value="Bacteria"/>
</dbReference>
<evidence type="ECO:0000256" key="2">
    <source>
        <dbReference type="ARBA" id="ARBA00023014"/>
    </source>
</evidence>
<dbReference type="CDD" id="cd06184">
    <property type="entry name" value="flavohem_like_fad_nad_binding"/>
    <property type="match status" value="1"/>
</dbReference>
<dbReference type="SUPFAM" id="SSF63380">
    <property type="entry name" value="Riboflavin synthase domain-like"/>
    <property type="match status" value="1"/>
</dbReference>